<dbReference type="STRING" id="1168034.FH5T_09600"/>
<dbReference type="EMBL" id="CP007451">
    <property type="protein sequence ID" value="AHW59766.1"/>
    <property type="molecule type" value="Genomic_DNA"/>
</dbReference>
<keyword evidence="2" id="KW-1003">Cell membrane</keyword>
<name>X5DZP6_9BACT</name>
<evidence type="ECO:0000313" key="9">
    <source>
        <dbReference type="EMBL" id="SET16056.1"/>
    </source>
</evidence>
<evidence type="ECO:0000256" key="3">
    <source>
        <dbReference type="ARBA" id="ARBA00022692"/>
    </source>
</evidence>
<dbReference type="PANTHER" id="PTHR32322">
    <property type="entry name" value="INNER MEMBRANE TRANSPORTER"/>
    <property type="match status" value="1"/>
</dbReference>
<evidence type="ECO:0000313" key="10">
    <source>
        <dbReference type="Proteomes" id="UP000023772"/>
    </source>
</evidence>
<dbReference type="eggNOG" id="COG0697">
    <property type="taxonomic scope" value="Bacteria"/>
</dbReference>
<feature type="transmembrane region" description="Helical" evidence="6">
    <location>
        <begin position="272"/>
        <end position="290"/>
    </location>
</feature>
<evidence type="ECO:0000256" key="5">
    <source>
        <dbReference type="ARBA" id="ARBA00023136"/>
    </source>
</evidence>
<protein>
    <submittedName>
        <fullName evidence="9">Permease of the drug/metabolite transporter (DMT) superfamily</fullName>
    </submittedName>
</protein>
<dbReference type="GO" id="GO:0005886">
    <property type="term" value="C:plasma membrane"/>
    <property type="evidence" value="ECO:0007669"/>
    <property type="project" value="UniProtKB-SubCell"/>
</dbReference>
<dbReference type="AlphaFoldDB" id="X5DZP6"/>
<feature type="transmembrane region" description="Helical" evidence="6">
    <location>
        <begin position="69"/>
        <end position="85"/>
    </location>
</feature>
<dbReference type="InterPro" id="IPR037185">
    <property type="entry name" value="EmrE-like"/>
</dbReference>
<dbReference type="PANTHER" id="PTHR32322:SF18">
    <property type="entry name" value="S-ADENOSYLMETHIONINE_S-ADENOSYLHOMOCYSTEINE TRANSPORTER"/>
    <property type="match status" value="1"/>
</dbReference>
<reference evidence="8 10" key="1">
    <citation type="submission" date="2014-03" db="EMBL/GenBank/DDBJ databases">
        <title>Complete genome sequence of a deeply braunched marine Bacteroidia bacterium Draconibacterium orientale type strain FH5T.</title>
        <authorList>
            <person name="Li X."/>
            <person name="Wang X."/>
            <person name="Xie Z."/>
            <person name="Du Z."/>
            <person name="Chen G."/>
        </authorList>
    </citation>
    <scope>NUCLEOTIDE SEQUENCE [LARGE SCALE GENOMIC DNA]</scope>
    <source>
        <strain evidence="8 10">FH5</strain>
    </source>
</reference>
<feature type="transmembrane region" description="Helical" evidence="6">
    <location>
        <begin position="97"/>
        <end position="116"/>
    </location>
</feature>
<feature type="transmembrane region" description="Helical" evidence="6">
    <location>
        <begin position="39"/>
        <end position="57"/>
    </location>
</feature>
<dbReference type="RefSeq" id="WP_051567750.1">
    <property type="nucleotide sequence ID" value="NZ_FOHT01000007.1"/>
</dbReference>
<accession>X5DZP6</accession>
<proteinExistence type="predicted"/>
<evidence type="ECO:0000256" key="1">
    <source>
        <dbReference type="ARBA" id="ARBA00004651"/>
    </source>
</evidence>
<dbReference type="Pfam" id="PF00892">
    <property type="entry name" value="EamA"/>
    <property type="match status" value="2"/>
</dbReference>
<evidence type="ECO:0000313" key="11">
    <source>
        <dbReference type="Proteomes" id="UP000181981"/>
    </source>
</evidence>
<organism evidence="9 11">
    <name type="scientific">Draconibacterium orientale</name>
    <dbReference type="NCBI Taxonomy" id="1168034"/>
    <lineage>
        <taxon>Bacteria</taxon>
        <taxon>Pseudomonadati</taxon>
        <taxon>Bacteroidota</taxon>
        <taxon>Bacteroidia</taxon>
        <taxon>Marinilabiliales</taxon>
        <taxon>Prolixibacteraceae</taxon>
        <taxon>Draconibacterium</taxon>
    </lineage>
</organism>
<feature type="transmembrane region" description="Helical" evidence="6">
    <location>
        <begin position="183"/>
        <end position="202"/>
    </location>
</feature>
<dbReference type="InterPro" id="IPR050638">
    <property type="entry name" value="AA-Vitamin_Transporters"/>
</dbReference>
<feature type="domain" description="EamA" evidence="7">
    <location>
        <begin position="8"/>
        <end position="140"/>
    </location>
</feature>
<dbReference type="Proteomes" id="UP000023772">
    <property type="component" value="Chromosome"/>
</dbReference>
<evidence type="ECO:0000313" key="8">
    <source>
        <dbReference type="EMBL" id="AHW59766.1"/>
    </source>
</evidence>
<feature type="transmembrane region" description="Helical" evidence="6">
    <location>
        <begin position="153"/>
        <end position="171"/>
    </location>
</feature>
<keyword evidence="5 6" id="KW-0472">Membrane</keyword>
<dbReference type="SUPFAM" id="SSF103481">
    <property type="entry name" value="Multidrug resistance efflux transporter EmrE"/>
    <property type="match status" value="2"/>
</dbReference>
<reference evidence="9 11" key="2">
    <citation type="submission" date="2016-10" db="EMBL/GenBank/DDBJ databases">
        <authorList>
            <person name="de Groot N.N."/>
        </authorList>
    </citation>
    <scope>NUCLEOTIDE SEQUENCE [LARGE SCALE GENOMIC DNA]</scope>
    <source>
        <strain evidence="9 11">DSM 25947</strain>
    </source>
</reference>
<evidence type="ECO:0000259" key="7">
    <source>
        <dbReference type="Pfam" id="PF00892"/>
    </source>
</evidence>
<dbReference type="Proteomes" id="UP000181981">
    <property type="component" value="Unassembled WGS sequence"/>
</dbReference>
<evidence type="ECO:0000256" key="2">
    <source>
        <dbReference type="ARBA" id="ARBA00022475"/>
    </source>
</evidence>
<dbReference type="Gene3D" id="1.10.3730.20">
    <property type="match status" value="2"/>
</dbReference>
<comment type="subcellular location">
    <subcellularLocation>
        <location evidence="1">Cell membrane</location>
        <topology evidence="1">Multi-pass membrane protein</topology>
    </subcellularLocation>
</comment>
<evidence type="ECO:0000256" key="4">
    <source>
        <dbReference type="ARBA" id="ARBA00022989"/>
    </source>
</evidence>
<sequence>MKNKELLASLSALGAIFFWSFSFVWFKIAFIAYKPITVVLFRLLISAFLIVIIARLLKRLQKPAKKDYKLFFLIAFFEPFLYFLGESYGLQYVSSTVAAVIVATIPLFTPIAAWYFYREKLSLMNTIGLALSFAGVALVVLNGNFRFDASPLGVSLEFMAVLSAIGYALVLKSLASRYNTLTILAYQNIIGVLLFLPIWLSIDLKDFLQTPFHPQAFRAILLLAVFSSTLAFVFFTQSVRQLGVTRSNTYTNLIPVFVAILAFLILKEELGLQKIVGIIVVVSGLFLSQLKKKDTNGRLKAVEVHRK</sequence>
<feature type="domain" description="EamA" evidence="7">
    <location>
        <begin position="153"/>
        <end position="287"/>
    </location>
</feature>
<keyword evidence="3 6" id="KW-0812">Transmembrane</keyword>
<feature type="transmembrane region" description="Helical" evidence="6">
    <location>
        <begin position="247"/>
        <end position="266"/>
    </location>
</feature>
<keyword evidence="10" id="KW-1185">Reference proteome</keyword>
<evidence type="ECO:0000256" key="6">
    <source>
        <dbReference type="SAM" id="Phobius"/>
    </source>
</evidence>
<dbReference type="EMBL" id="FOHT01000007">
    <property type="protein sequence ID" value="SET16056.1"/>
    <property type="molecule type" value="Genomic_DNA"/>
</dbReference>
<dbReference type="InterPro" id="IPR000620">
    <property type="entry name" value="EamA_dom"/>
</dbReference>
<dbReference type="KEGG" id="dori:FH5T_09600"/>
<keyword evidence="4 6" id="KW-1133">Transmembrane helix</keyword>
<feature type="transmembrane region" description="Helical" evidence="6">
    <location>
        <begin position="12"/>
        <end position="33"/>
    </location>
</feature>
<feature type="transmembrane region" description="Helical" evidence="6">
    <location>
        <begin position="123"/>
        <end position="141"/>
    </location>
</feature>
<dbReference type="HOGENOM" id="CLU_033863_4_1_10"/>
<dbReference type="OrthoDB" id="9805239at2"/>
<feature type="transmembrane region" description="Helical" evidence="6">
    <location>
        <begin position="217"/>
        <end position="235"/>
    </location>
</feature>
<gene>
    <name evidence="8" type="ORF">FH5T_09600</name>
    <name evidence="9" type="ORF">SAMN05444285_10724</name>
</gene>